<sequence>MKRIIEKRPFLLLELLVALFLLITMILPFAYLPIKALQKEYLSLQELQLRRLADIQFSVIKKDLYSQEKKFLAVLSAKGPKEKIELSAPESFILKLGSSSKKLIIKKYGYIHLQENNHYLIRILIEIYPENAKVKKRYFIYQLFIKTRTI</sequence>
<evidence type="ECO:0000313" key="3">
    <source>
        <dbReference type="Proteomes" id="UP000826014"/>
    </source>
</evidence>
<name>A0ABX8UYG5_9BACT</name>
<gene>
    <name evidence="2" type="ORF">RHABOEDO_000049</name>
</gene>
<feature type="transmembrane region" description="Helical" evidence="1">
    <location>
        <begin position="12"/>
        <end position="34"/>
    </location>
</feature>
<organism evidence="2 3">
    <name type="scientific">Candidatus Rhabdochlamydia oedothoracis</name>
    <dbReference type="NCBI Taxonomy" id="2720720"/>
    <lineage>
        <taxon>Bacteria</taxon>
        <taxon>Pseudomonadati</taxon>
        <taxon>Chlamydiota</taxon>
        <taxon>Chlamydiia</taxon>
        <taxon>Parachlamydiales</taxon>
        <taxon>Candidatus Rhabdochlamydiaceae</taxon>
        <taxon>Candidatus Rhabdochlamydia</taxon>
    </lineage>
</organism>
<accession>A0ABX8UYG5</accession>
<keyword evidence="1" id="KW-1133">Transmembrane helix</keyword>
<evidence type="ECO:0000313" key="2">
    <source>
        <dbReference type="EMBL" id="QYF47976.1"/>
    </source>
</evidence>
<keyword evidence="1" id="KW-0812">Transmembrane</keyword>
<keyword evidence="1" id="KW-0472">Membrane</keyword>
<dbReference type="RefSeq" id="WP_215216724.1">
    <property type="nucleotide sequence ID" value="NZ_CP075587.1"/>
</dbReference>
<keyword evidence="3" id="KW-1185">Reference proteome</keyword>
<proteinExistence type="predicted"/>
<dbReference type="EMBL" id="CP075587">
    <property type="protein sequence ID" value="QYF47976.1"/>
    <property type="molecule type" value="Genomic_DNA"/>
</dbReference>
<dbReference type="Proteomes" id="UP000826014">
    <property type="component" value="Chromosome"/>
</dbReference>
<protein>
    <submittedName>
        <fullName evidence="2">Uncharacterized protein</fullName>
    </submittedName>
</protein>
<reference evidence="2 3" key="1">
    <citation type="journal article" date="2022" name="bioRxiv">
        <title>Ecology and evolution of chlamydial symbionts of arthropods.</title>
        <authorList>
            <person name="Halter T."/>
            <person name="Koestlbacher S."/>
            <person name="Collingro A."/>
            <person name="Sixt B.S."/>
            <person name="Toenshoff E.R."/>
            <person name="Hendrickx F."/>
            <person name="Kostanjsek R."/>
            <person name="Horn M."/>
        </authorList>
    </citation>
    <scope>NUCLEOTIDE SEQUENCE [LARGE SCALE GENOMIC DNA]</scope>
    <source>
        <strain evidence="2">W744xW776</strain>
    </source>
</reference>
<evidence type="ECO:0000256" key="1">
    <source>
        <dbReference type="SAM" id="Phobius"/>
    </source>
</evidence>